<name>A0ABQ9Z3C0_9CRUS</name>
<evidence type="ECO:0000313" key="3">
    <source>
        <dbReference type="Proteomes" id="UP001234178"/>
    </source>
</evidence>
<sequence length="107" mass="11490">MKRQLAPRQPGPNPKTRNHNLAQPVAFRKASCLLTEGNKRCGKLSVDAYVLPGIPPLPIAAPVRASGPDIFISTASNETSTWIPAPGTTRTHQPIISSAYHLDVLSL</sequence>
<organism evidence="2 3">
    <name type="scientific">Daphnia magna</name>
    <dbReference type="NCBI Taxonomy" id="35525"/>
    <lineage>
        <taxon>Eukaryota</taxon>
        <taxon>Metazoa</taxon>
        <taxon>Ecdysozoa</taxon>
        <taxon>Arthropoda</taxon>
        <taxon>Crustacea</taxon>
        <taxon>Branchiopoda</taxon>
        <taxon>Diplostraca</taxon>
        <taxon>Cladocera</taxon>
        <taxon>Anomopoda</taxon>
        <taxon>Daphniidae</taxon>
        <taxon>Daphnia</taxon>
    </lineage>
</organism>
<dbReference type="Proteomes" id="UP001234178">
    <property type="component" value="Unassembled WGS sequence"/>
</dbReference>
<reference evidence="2 3" key="1">
    <citation type="journal article" date="2023" name="Nucleic Acids Res.">
        <title>The hologenome of Daphnia magna reveals possible DNA methylation and microbiome-mediated evolution of the host genome.</title>
        <authorList>
            <person name="Chaturvedi A."/>
            <person name="Li X."/>
            <person name="Dhandapani V."/>
            <person name="Marshall H."/>
            <person name="Kissane S."/>
            <person name="Cuenca-Cambronero M."/>
            <person name="Asole G."/>
            <person name="Calvet F."/>
            <person name="Ruiz-Romero M."/>
            <person name="Marangio P."/>
            <person name="Guigo R."/>
            <person name="Rago D."/>
            <person name="Mirbahai L."/>
            <person name="Eastwood N."/>
            <person name="Colbourne J.K."/>
            <person name="Zhou J."/>
            <person name="Mallon E."/>
            <person name="Orsini L."/>
        </authorList>
    </citation>
    <scope>NUCLEOTIDE SEQUENCE [LARGE SCALE GENOMIC DNA]</scope>
    <source>
        <strain evidence="2">LRV0_1</strain>
    </source>
</reference>
<proteinExistence type="predicted"/>
<comment type="caution">
    <text evidence="2">The sequence shown here is derived from an EMBL/GenBank/DDBJ whole genome shotgun (WGS) entry which is preliminary data.</text>
</comment>
<protein>
    <submittedName>
        <fullName evidence="2">Uncharacterized protein</fullName>
    </submittedName>
</protein>
<accession>A0ABQ9Z3C0</accession>
<feature type="region of interest" description="Disordered" evidence="1">
    <location>
        <begin position="1"/>
        <end position="22"/>
    </location>
</feature>
<evidence type="ECO:0000256" key="1">
    <source>
        <dbReference type="SAM" id="MobiDB-lite"/>
    </source>
</evidence>
<keyword evidence="3" id="KW-1185">Reference proteome</keyword>
<dbReference type="EMBL" id="JAOYFB010000002">
    <property type="protein sequence ID" value="KAK4007310.1"/>
    <property type="molecule type" value="Genomic_DNA"/>
</dbReference>
<evidence type="ECO:0000313" key="2">
    <source>
        <dbReference type="EMBL" id="KAK4007310.1"/>
    </source>
</evidence>
<gene>
    <name evidence="2" type="ORF">OUZ56_012470</name>
</gene>